<keyword evidence="7" id="KW-0809">Transit peptide</keyword>
<evidence type="ECO:0000256" key="12">
    <source>
        <dbReference type="ARBA" id="ARBA00047990"/>
    </source>
</evidence>
<dbReference type="InterPro" id="IPR036524">
    <property type="entry name" value="Frataxin/CyaY_sf"/>
</dbReference>
<dbReference type="InterPro" id="IPR020895">
    <property type="entry name" value="Frataxin_CS"/>
</dbReference>
<name>A0A9W8L717_9FUNG</name>
<evidence type="ECO:0000256" key="11">
    <source>
        <dbReference type="ARBA" id="ARBA00023128"/>
    </source>
</evidence>
<dbReference type="InterPro" id="IPR017789">
    <property type="entry name" value="Frataxin"/>
</dbReference>
<dbReference type="GO" id="GO:0006826">
    <property type="term" value="P:iron ion transport"/>
    <property type="evidence" value="ECO:0007669"/>
    <property type="project" value="UniProtKB-KW"/>
</dbReference>
<organism evidence="13 14">
    <name type="scientific">Coemansia spiralis</name>
    <dbReference type="NCBI Taxonomy" id="417178"/>
    <lineage>
        <taxon>Eukaryota</taxon>
        <taxon>Fungi</taxon>
        <taxon>Fungi incertae sedis</taxon>
        <taxon>Zoopagomycota</taxon>
        <taxon>Kickxellomycotina</taxon>
        <taxon>Kickxellomycetes</taxon>
        <taxon>Kickxellales</taxon>
        <taxon>Kickxellaceae</taxon>
        <taxon>Coemansia</taxon>
    </lineage>
</organism>
<sequence>MSSLSDSVYYEKSSEALENLTESLEDIGDQMEIDDYDIEYSSGVLTLKLGAKGTYVINKQPPNKQIWISSPVSGPERYDYDLERGAWFCRQKDESLGTLLNREISEALGAEVDLPIK</sequence>
<comment type="caution">
    <text evidence="13">The sequence shown here is derived from an EMBL/GenBank/DDBJ whole genome shotgun (WGS) entry which is preliminary data.</text>
</comment>
<evidence type="ECO:0000256" key="2">
    <source>
        <dbReference type="ARBA" id="ARBA00008183"/>
    </source>
</evidence>
<reference evidence="13" key="1">
    <citation type="submission" date="2022-07" db="EMBL/GenBank/DDBJ databases">
        <title>Phylogenomic reconstructions and comparative analyses of Kickxellomycotina fungi.</title>
        <authorList>
            <person name="Reynolds N.K."/>
            <person name="Stajich J.E."/>
            <person name="Barry K."/>
            <person name="Grigoriev I.V."/>
            <person name="Crous P."/>
            <person name="Smith M.E."/>
        </authorList>
    </citation>
    <scope>NUCLEOTIDE SEQUENCE</scope>
    <source>
        <strain evidence="13">CBS 109367</strain>
    </source>
</reference>
<evidence type="ECO:0000256" key="10">
    <source>
        <dbReference type="ARBA" id="ARBA00023065"/>
    </source>
</evidence>
<keyword evidence="5" id="KW-0813">Transport</keyword>
<keyword evidence="11" id="KW-0496">Mitochondrion</keyword>
<dbReference type="PANTHER" id="PTHR16821:SF2">
    <property type="entry name" value="FRATAXIN, MITOCHONDRIAL"/>
    <property type="match status" value="1"/>
</dbReference>
<comment type="subcellular location">
    <subcellularLocation>
        <location evidence="1">Mitochondrion</location>
    </subcellularLocation>
</comment>
<comment type="similarity">
    <text evidence="2">Belongs to the frataxin family.</text>
</comment>
<evidence type="ECO:0000313" key="13">
    <source>
        <dbReference type="EMBL" id="KAJ2690777.1"/>
    </source>
</evidence>
<dbReference type="EC" id="1.16.3.1" evidence="3"/>
<dbReference type="GO" id="GO:0016226">
    <property type="term" value="P:iron-sulfur cluster assembly"/>
    <property type="evidence" value="ECO:0007669"/>
    <property type="project" value="InterPro"/>
</dbReference>
<dbReference type="GO" id="GO:0008198">
    <property type="term" value="F:ferrous iron binding"/>
    <property type="evidence" value="ECO:0007669"/>
    <property type="project" value="TreeGrafter"/>
</dbReference>
<dbReference type="PRINTS" id="PR00904">
    <property type="entry name" value="FRATAXIN"/>
</dbReference>
<dbReference type="GO" id="GO:0034986">
    <property type="term" value="F:iron chaperone activity"/>
    <property type="evidence" value="ECO:0007669"/>
    <property type="project" value="TreeGrafter"/>
</dbReference>
<evidence type="ECO:0000256" key="1">
    <source>
        <dbReference type="ARBA" id="ARBA00004173"/>
    </source>
</evidence>
<keyword evidence="9" id="KW-0408">Iron</keyword>
<dbReference type="NCBIfam" id="TIGR03422">
    <property type="entry name" value="mito_frataxin"/>
    <property type="match status" value="1"/>
</dbReference>
<dbReference type="InterPro" id="IPR002908">
    <property type="entry name" value="Frataxin/CyaY"/>
</dbReference>
<evidence type="ECO:0000256" key="9">
    <source>
        <dbReference type="ARBA" id="ARBA00023004"/>
    </source>
</evidence>
<dbReference type="SUPFAM" id="SSF55387">
    <property type="entry name" value="Frataxin/Nqo15-like"/>
    <property type="match status" value="1"/>
</dbReference>
<evidence type="ECO:0000256" key="3">
    <source>
        <dbReference type="ARBA" id="ARBA00013107"/>
    </source>
</evidence>
<evidence type="ECO:0000256" key="6">
    <source>
        <dbReference type="ARBA" id="ARBA00022496"/>
    </source>
</evidence>
<dbReference type="AlphaFoldDB" id="A0A9W8L717"/>
<keyword evidence="4" id="KW-0409">Iron storage</keyword>
<keyword evidence="14" id="KW-1185">Reference proteome</keyword>
<dbReference type="GO" id="GO:0006879">
    <property type="term" value="P:intracellular iron ion homeostasis"/>
    <property type="evidence" value="ECO:0007669"/>
    <property type="project" value="UniProtKB-KW"/>
</dbReference>
<comment type="catalytic activity">
    <reaction evidence="12">
        <text>4 Fe(2+) + O2 + 4 H(+) = 4 Fe(3+) + 2 H2O</text>
        <dbReference type="Rhea" id="RHEA:11148"/>
        <dbReference type="ChEBI" id="CHEBI:15377"/>
        <dbReference type="ChEBI" id="CHEBI:15378"/>
        <dbReference type="ChEBI" id="CHEBI:15379"/>
        <dbReference type="ChEBI" id="CHEBI:29033"/>
        <dbReference type="ChEBI" id="CHEBI:29034"/>
        <dbReference type="EC" id="1.16.3.1"/>
    </reaction>
</comment>
<protein>
    <recommendedName>
        <fullName evidence="3">ferroxidase</fullName>
        <ecNumber evidence="3">1.16.3.1</ecNumber>
    </recommendedName>
</protein>
<dbReference type="GO" id="GO:0005739">
    <property type="term" value="C:mitochondrion"/>
    <property type="evidence" value="ECO:0007669"/>
    <property type="project" value="UniProtKB-SubCell"/>
</dbReference>
<evidence type="ECO:0000256" key="4">
    <source>
        <dbReference type="ARBA" id="ARBA00022434"/>
    </source>
</evidence>
<evidence type="ECO:0000256" key="5">
    <source>
        <dbReference type="ARBA" id="ARBA00022448"/>
    </source>
</evidence>
<dbReference type="PANTHER" id="PTHR16821">
    <property type="entry name" value="FRATAXIN"/>
    <property type="match status" value="1"/>
</dbReference>
<dbReference type="GO" id="GO:0004322">
    <property type="term" value="F:ferroxidase activity"/>
    <property type="evidence" value="ECO:0007669"/>
    <property type="project" value="UniProtKB-EC"/>
</dbReference>
<dbReference type="PROSITE" id="PS01344">
    <property type="entry name" value="FRATAXIN_1"/>
    <property type="match status" value="1"/>
</dbReference>
<proteinExistence type="inferred from homology"/>
<dbReference type="NCBIfam" id="TIGR03421">
    <property type="entry name" value="FeS_CyaY"/>
    <property type="match status" value="1"/>
</dbReference>
<evidence type="ECO:0000256" key="8">
    <source>
        <dbReference type="ARBA" id="ARBA00023002"/>
    </source>
</evidence>
<dbReference type="OrthoDB" id="1897642at2759"/>
<dbReference type="SMART" id="SM01219">
    <property type="entry name" value="Frataxin_Cyay"/>
    <property type="match status" value="1"/>
</dbReference>
<evidence type="ECO:0000313" key="14">
    <source>
        <dbReference type="Proteomes" id="UP001151516"/>
    </source>
</evidence>
<dbReference type="Proteomes" id="UP001151516">
    <property type="component" value="Unassembled WGS sequence"/>
</dbReference>
<dbReference type="PROSITE" id="PS50810">
    <property type="entry name" value="FRATAXIN_2"/>
    <property type="match status" value="1"/>
</dbReference>
<keyword evidence="10" id="KW-0406">Ion transport</keyword>
<dbReference type="Gene3D" id="3.30.920.10">
    <property type="entry name" value="Frataxin/CyaY"/>
    <property type="match status" value="1"/>
</dbReference>
<accession>A0A9W8L717</accession>
<dbReference type="GO" id="GO:0008199">
    <property type="term" value="F:ferric iron binding"/>
    <property type="evidence" value="ECO:0007669"/>
    <property type="project" value="InterPro"/>
</dbReference>
<keyword evidence="6" id="KW-0410">Iron transport</keyword>
<gene>
    <name evidence="13" type="primary">YFH1</name>
    <name evidence="13" type="ORF">IWW39_000437</name>
</gene>
<dbReference type="GO" id="GO:0051537">
    <property type="term" value="F:2 iron, 2 sulfur cluster binding"/>
    <property type="evidence" value="ECO:0007669"/>
    <property type="project" value="TreeGrafter"/>
</dbReference>
<keyword evidence="8 13" id="KW-0560">Oxidoreductase</keyword>
<dbReference type="EMBL" id="JANBTX010000007">
    <property type="protein sequence ID" value="KAJ2690777.1"/>
    <property type="molecule type" value="Genomic_DNA"/>
</dbReference>
<evidence type="ECO:0000256" key="7">
    <source>
        <dbReference type="ARBA" id="ARBA00022946"/>
    </source>
</evidence>
<dbReference type="Pfam" id="PF01491">
    <property type="entry name" value="Frataxin_Cyay"/>
    <property type="match status" value="1"/>
</dbReference>